<organism evidence="2 3">
    <name type="scientific">Crepidotus variabilis</name>
    <dbReference type="NCBI Taxonomy" id="179855"/>
    <lineage>
        <taxon>Eukaryota</taxon>
        <taxon>Fungi</taxon>
        <taxon>Dikarya</taxon>
        <taxon>Basidiomycota</taxon>
        <taxon>Agaricomycotina</taxon>
        <taxon>Agaricomycetes</taxon>
        <taxon>Agaricomycetidae</taxon>
        <taxon>Agaricales</taxon>
        <taxon>Agaricineae</taxon>
        <taxon>Crepidotaceae</taxon>
        <taxon>Crepidotus</taxon>
    </lineage>
</organism>
<proteinExistence type="predicted"/>
<comment type="caution">
    <text evidence="2">The sequence shown here is derived from an EMBL/GenBank/DDBJ whole genome shotgun (WGS) entry which is preliminary data.</text>
</comment>
<gene>
    <name evidence="2" type="ORF">CPB83DRAFT_845037</name>
</gene>
<evidence type="ECO:0000256" key="1">
    <source>
        <dbReference type="SAM" id="MobiDB-lite"/>
    </source>
</evidence>
<accession>A0A9P6JW22</accession>
<protein>
    <submittedName>
        <fullName evidence="2">Uncharacterized protein</fullName>
    </submittedName>
</protein>
<dbReference type="AlphaFoldDB" id="A0A9P6JW22"/>
<sequence length="70" mass="7660">MSGSSLGPDRVRRQRTSSTLYAKAATNIPAYTRSGFQNHPLSAGGYTRSGSMPNFRKPTRAPRFKGKEAK</sequence>
<feature type="region of interest" description="Disordered" evidence="1">
    <location>
        <begin position="1"/>
        <end position="70"/>
    </location>
</feature>
<dbReference type="EMBL" id="MU157827">
    <property type="protein sequence ID" value="KAF9534065.1"/>
    <property type="molecule type" value="Genomic_DNA"/>
</dbReference>
<name>A0A9P6JW22_9AGAR</name>
<keyword evidence="3" id="KW-1185">Reference proteome</keyword>
<evidence type="ECO:0000313" key="2">
    <source>
        <dbReference type="EMBL" id="KAF9534065.1"/>
    </source>
</evidence>
<dbReference type="Proteomes" id="UP000807306">
    <property type="component" value="Unassembled WGS sequence"/>
</dbReference>
<reference evidence="2" key="1">
    <citation type="submission" date="2020-11" db="EMBL/GenBank/DDBJ databases">
        <authorList>
            <consortium name="DOE Joint Genome Institute"/>
            <person name="Ahrendt S."/>
            <person name="Riley R."/>
            <person name="Andreopoulos W."/>
            <person name="Labutti K."/>
            <person name="Pangilinan J."/>
            <person name="Ruiz-Duenas F.J."/>
            <person name="Barrasa J.M."/>
            <person name="Sanchez-Garcia M."/>
            <person name="Camarero S."/>
            <person name="Miyauchi S."/>
            <person name="Serrano A."/>
            <person name="Linde D."/>
            <person name="Babiker R."/>
            <person name="Drula E."/>
            <person name="Ayuso-Fernandez I."/>
            <person name="Pacheco R."/>
            <person name="Padilla G."/>
            <person name="Ferreira P."/>
            <person name="Barriuso J."/>
            <person name="Kellner H."/>
            <person name="Castanera R."/>
            <person name="Alfaro M."/>
            <person name="Ramirez L."/>
            <person name="Pisabarro A.G."/>
            <person name="Kuo A."/>
            <person name="Tritt A."/>
            <person name="Lipzen A."/>
            <person name="He G."/>
            <person name="Yan M."/>
            <person name="Ng V."/>
            <person name="Cullen D."/>
            <person name="Martin F."/>
            <person name="Rosso M.-N."/>
            <person name="Henrissat B."/>
            <person name="Hibbett D."/>
            <person name="Martinez A.T."/>
            <person name="Grigoriev I.V."/>
        </authorList>
    </citation>
    <scope>NUCLEOTIDE SEQUENCE</scope>
    <source>
        <strain evidence="2">CBS 506.95</strain>
    </source>
</reference>
<evidence type="ECO:0000313" key="3">
    <source>
        <dbReference type="Proteomes" id="UP000807306"/>
    </source>
</evidence>